<sequence length="822" mass="90311">MTEEGREPLGLEHEAGVIRVGGHATDGRLGPGEVQVLLGLDGEFDVLVLGAAAPPAATGPSPSLSARVVRHGDFDLSRRRALGENFGLLLLVVVAWVLFLLWYGTYFFSCRFLAPAGRARGAPDGAEPASHILGGNGWPTKNVTQKKRKTTRIGVCLIFSAMFRAATIAPSLAARAGRSKLLLAAAGGTAVVVGAGLIISVDARRDRGRGATDSTMATSSFAAFASSSSSSSSSSSLLRDLLDDVEERRSLILPAMEALLRAARLVWTAAVIAADYRLHHLASKTAAHYSNSRARSWWALGDDDGENDRRRIASLEERIERLELDLDAAQREYAEIKSARGGGGGGGGGTDRADEVDDAAGDYPNERAHARKRREKEAMMTIAGEIAAAREELSSLVGQHLANLDLLLPVEYVTTLSSLFDDAPVSSYEDVRRVVMEELGSDPDELFVDFSREPFASASLAQVHTAVCRETGRKLAIKVQHRGLRETSRGDLLAMAMVVGVAERLFDDFNFGWICEELTPQLPKELDFKNEGENAKAAAAHLYRTGLDCVVPNVFGEFTSERILTMQFEDGFRATDVMSIERAGISKREVAKLISSVFNAQIFETGFVHCDPHEANVLLREHPLKKGKPQIVLVDHGLYKKLDVDFQEHYARLWKGIVMANIPEIKLACKQMGVDKMYPLLAAMLTSRPFDEVVERSQTRSLDVSPVGNGFGDKVVIRGYAQRYLKEIIAMLDIVPRQMLLIFKMNDCLRHVDMALGSPVNNLVVAGRYASKRVFESERKKQLQSKCGLLCFLRNWLSYMNVLLRVNSYELITRLRVTTIMY</sequence>
<evidence type="ECO:0000256" key="1">
    <source>
        <dbReference type="ARBA" id="ARBA00009670"/>
    </source>
</evidence>
<evidence type="ECO:0000313" key="5">
    <source>
        <dbReference type="EMBL" id="KAL3778762.1"/>
    </source>
</evidence>
<dbReference type="InterPro" id="IPR045307">
    <property type="entry name" value="ADCK1_dom"/>
</dbReference>
<protein>
    <recommendedName>
        <fullName evidence="4">ABC1 atypical kinase-like domain-containing protein</fullName>
    </recommendedName>
</protein>
<evidence type="ECO:0000256" key="3">
    <source>
        <dbReference type="SAM" id="Phobius"/>
    </source>
</evidence>
<feature type="compositionally biased region" description="Gly residues" evidence="2">
    <location>
        <begin position="340"/>
        <end position="350"/>
    </location>
</feature>
<dbReference type="EMBL" id="JALLAZ020001200">
    <property type="protein sequence ID" value="KAL3778762.1"/>
    <property type="molecule type" value="Genomic_DNA"/>
</dbReference>
<organism evidence="5 6">
    <name type="scientific">Stephanodiscus triporus</name>
    <dbReference type="NCBI Taxonomy" id="2934178"/>
    <lineage>
        <taxon>Eukaryota</taxon>
        <taxon>Sar</taxon>
        <taxon>Stramenopiles</taxon>
        <taxon>Ochrophyta</taxon>
        <taxon>Bacillariophyta</taxon>
        <taxon>Coscinodiscophyceae</taxon>
        <taxon>Thalassiosirophycidae</taxon>
        <taxon>Stephanodiscales</taxon>
        <taxon>Stephanodiscaceae</taxon>
        <taxon>Stephanodiscus</taxon>
    </lineage>
</organism>
<comment type="caution">
    <text evidence="5">The sequence shown here is derived from an EMBL/GenBank/DDBJ whole genome shotgun (WGS) entry which is preliminary data.</text>
</comment>
<feature type="region of interest" description="Disordered" evidence="2">
    <location>
        <begin position="337"/>
        <end position="362"/>
    </location>
</feature>
<dbReference type="InterPro" id="IPR011009">
    <property type="entry name" value="Kinase-like_dom_sf"/>
</dbReference>
<feature type="transmembrane region" description="Helical" evidence="3">
    <location>
        <begin position="151"/>
        <end position="169"/>
    </location>
</feature>
<dbReference type="InterPro" id="IPR051130">
    <property type="entry name" value="Mito_struct-func_regulator"/>
</dbReference>
<dbReference type="AlphaFoldDB" id="A0ABD3NTY3"/>
<dbReference type="InterPro" id="IPR004147">
    <property type="entry name" value="ABC1_dom"/>
</dbReference>
<evidence type="ECO:0000259" key="4">
    <source>
        <dbReference type="Pfam" id="PF03109"/>
    </source>
</evidence>
<evidence type="ECO:0000256" key="2">
    <source>
        <dbReference type="SAM" id="MobiDB-lite"/>
    </source>
</evidence>
<keyword evidence="3" id="KW-1133">Transmembrane helix</keyword>
<keyword evidence="6" id="KW-1185">Reference proteome</keyword>
<accession>A0ABD3NTY3</accession>
<dbReference type="PANTHER" id="PTHR43173">
    <property type="entry name" value="ABC1 FAMILY PROTEIN"/>
    <property type="match status" value="1"/>
</dbReference>
<keyword evidence="3" id="KW-0472">Membrane</keyword>
<dbReference type="CDD" id="cd13969">
    <property type="entry name" value="ADCK1-like"/>
    <property type="match status" value="1"/>
</dbReference>
<comment type="similarity">
    <text evidence="1">Belongs to the protein kinase superfamily. ADCK protein kinase family.</text>
</comment>
<keyword evidence="3" id="KW-0812">Transmembrane</keyword>
<dbReference type="PANTHER" id="PTHR43173:SF19">
    <property type="entry name" value="AARF DOMAIN-CONTAINING PROTEIN KINASE 1"/>
    <property type="match status" value="1"/>
</dbReference>
<feature type="transmembrane region" description="Helical" evidence="3">
    <location>
        <begin position="181"/>
        <end position="201"/>
    </location>
</feature>
<proteinExistence type="inferred from homology"/>
<dbReference type="SUPFAM" id="SSF56112">
    <property type="entry name" value="Protein kinase-like (PK-like)"/>
    <property type="match status" value="1"/>
</dbReference>
<reference evidence="5 6" key="1">
    <citation type="submission" date="2024-10" db="EMBL/GenBank/DDBJ databases">
        <title>Updated reference genomes for cyclostephanoid diatoms.</title>
        <authorList>
            <person name="Roberts W.R."/>
            <person name="Alverson A.J."/>
        </authorList>
    </citation>
    <scope>NUCLEOTIDE SEQUENCE [LARGE SCALE GENOMIC DNA]</scope>
    <source>
        <strain evidence="5 6">AJA276-08</strain>
    </source>
</reference>
<dbReference type="Proteomes" id="UP001530315">
    <property type="component" value="Unassembled WGS sequence"/>
</dbReference>
<dbReference type="Pfam" id="PF03109">
    <property type="entry name" value="ABC1"/>
    <property type="match status" value="1"/>
</dbReference>
<feature type="domain" description="ABC1 atypical kinase-like" evidence="4">
    <location>
        <begin position="419"/>
        <end position="664"/>
    </location>
</feature>
<name>A0ABD3NTY3_9STRA</name>
<evidence type="ECO:0000313" key="6">
    <source>
        <dbReference type="Proteomes" id="UP001530315"/>
    </source>
</evidence>
<feature type="transmembrane region" description="Helical" evidence="3">
    <location>
        <begin position="86"/>
        <end position="108"/>
    </location>
</feature>
<gene>
    <name evidence="5" type="ORF">ACHAW5_009188</name>
</gene>